<keyword evidence="8 10" id="KW-0520">NAD</keyword>
<keyword evidence="4 10" id="KW-0808">Transferase</keyword>
<dbReference type="NCBIfam" id="TIGR00482">
    <property type="entry name" value="nicotinate (nicotinamide) nucleotide adenylyltransferase"/>
    <property type="match status" value="1"/>
</dbReference>
<comment type="catalytic activity">
    <reaction evidence="9 10">
        <text>nicotinate beta-D-ribonucleotide + ATP + H(+) = deamido-NAD(+) + diphosphate</text>
        <dbReference type="Rhea" id="RHEA:22860"/>
        <dbReference type="ChEBI" id="CHEBI:15378"/>
        <dbReference type="ChEBI" id="CHEBI:30616"/>
        <dbReference type="ChEBI" id="CHEBI:33019"/>
        <dbReference type="ChEBI" id="CHEBI:57502"/>
        <dbReference type="ChEBI" id="CHEBI:58437"/>
        <dbReference type="EC" id="2.7.7.18"/>
    </reaction>
</comment>
<dbReference type="EC" id="2.7.7.18" evidence="10"/>
<gene>
    <name evidence="10" type="primary">nadD</name>
    <name evidence="12" type="ORF">ENI34_01760</name>
</gene>
<dbReference type="NCBIfam" id="TIGR00125">
    <property type="entry name" value="cyt_tran_rel"/>
    <property type="match status" value="1"/>
</dbReference>
<dbReference type="InterPro" id="IPR004821">
    <property type="entry name" value="Cyt_trans-like"/>
</dbReference>
<evidence type="ECO:0000259" key="11">
    <source>
        <dbReference type="Pfam" id="PF01467"/>
    </source>
</evidence>
<evidence type="ECO:0000256" key="7">
    <source>
        <dbReference type="ARBA" id="ARBA00022840"/>
    </source>
</evidence>
<evidence type="ECO:0000256" key="10">
    <source>
        <dbReference type="HAMAP-Rule" id="MF_00244"/>
    </source>
</evidence>
<evidence type="ECO:0000256" key="1">
    <source>
        <dbReference type="ARBA" id="ARBA00002324"/>
    </source>
</evidence>
<keyword evidence="7 10" id="KW-0067">ATP-binding</keyword>
<dbReference type="PANTHER" id="PTHR39321">
    <property type="entry name" value="NICOTINATE-NUCLEOTIDE ADENYLYLTRANSFERASE-RELATED"/>
    <property type="match status" value="1"/>
</dbReference>
<dbReference type="Pfam" id="PF01467">
    <property type="entry name" value="CTP_transf_like"/>
    <property type="match status" value="1"/>
</dbReference>
<evidence type="ECO:0000256" key="5">
    <source>
        <dbReference type="ARBA" id="ARBA00022695"/>
    </source>
</evidence>
<name>A0A9C9EL13_UNCW3</name>
<keyword evidence="6 10" id="KW-0547">Nucleotide-binding</keyword>
<dbReference type="SUPFAM" id="SSF52374">
    <property type="entry name" value="Nucleotidylyl transferase"/>
    <property type="match status" value="1"/>
</dbReference>
<feature type="domain" description="Cytidyltransferase-like" evidence="11">
    <location>
        <begin position="9"/>
        <end position="166"/>
    </location>
</feature>
<evidence type="ECO:0000256" key="2">
    <source>
        <dbReference type="ARBA" id="ARBA00005019"/>
    </source>
</evidence>
<keyword evidence="3 10" id="KW-0662">Pyridine nucleotide biosynthesis</keyword>
<dbReference type="AlphaFoldDB" id="A0A9C9EL13"/>
<dbReference type="EMBL" id="DRIG01000023">
    <property type="protein sequence ID" value="HEC77854.1"/>
    <property type="molecule type" value="Genomic_DNA"/>
</dbReference>
<dbReference type="InterPro" id="IPR014729">
    <property type="entry name" value="Rossmann-like_a/b/a_fold"/>
</dbReference>
<comment type="similarity">
    <text evidence="10">Belongs to the NadD family.</text>
</comment>
<keyword evidence="5 10" id="KW-0548">Nucleotidyltransferase</keyword>
<evidence type="ECO:0000256" key="6">
    <source>
        <dbReference type="ARBA" id="ARBA00022741"/>
    </source>
</evidence>
<reference evidence="12" key="1">
    <citation type="journal article" date="2020" name="mSystems">
        <title>Genome- and Community-Level Interaction Insights into Carbon Utilization and Element Cycling Functions of Hydrothermarchaeota in Hydrothermal Sediment.</title>
        <authorList>
            <person name="Zhou Z."/>
            <person name="Liu Y."/>
            <person name="Xu W."/>
            <person name="Pan J."/>
            <person name="Luo Z.H."/>
            <person name="Li M."/>
        </authorList>
    </citation>
    <scope>NUCLEOTIDE SEQUENCE</scope>
    <source>
        <strain evidence="12">HyVt-388</strain>
    </source>
</reference>
<organism evidence="12 13">
    <name type="scientific">candidate division WOR-3 bacterium</name>
    <dbReference type="NCBI Taxonomy" id="2052148"/>
    <lineage>
        <taxon>Bacteria</taxon>
        <taxon>Bacteria division WOR-3</taxon>
    </lineage>
</organism>
<evidence type="ECO:0000313" key="12">
    <source>
        <dbReference type="EMBL" id="HEC77854.1"/>
    </source>
</evidence>
<proteinExistence type="inferred from homology"/>
<dbReference type="GO" id="GO:0005524">
    <property type="term" value="F:ATP binding"/>
    <property type="evidence" value="ECO:0007669"/>
    <property type="project" value="UniProtKB-KW"/>
</dbReference>
<dbReference type="NCBIfam" id="NF000840">
    <property type="entry name" value="PRK00071.1-3"/>
    <property type="match status" value="1"/>
</dbReference>
<evidence type="ECO:0000256" key="8">
    <source>
        <dbReference type="ARBA" id="ARBA00023027"/>
    </source>
</evidence>
<comment type="caution">
    <text evidence="12">The sequence shown here is derived from an EMBL/GenBank/DDBJ whole genome shotgun (WGS) entry which is preliminary data.</text>
</comment>
<evidence type="ECO:0000256" key="3">
    <source>
        <dbReference type="ARBA" id="ARBA00022642"/>
    </source>
</evidence>
<accession>A0A9C9EL13</accession>
<dbReference type="Proteomes" id="UP000885826">
    <property type="component" value="Unassembled WGS sequence"/>
</dbReference>
<dbReference type="Gene3D" id="3.40.50.620">
    <property type="entry name" value="HUPs"/>
    <property type="match status" value="1"/>
</dbReference>
<evidence type="ECO:0000256" key="9">
    <source>
        <dbReference type="ARBA" id="ARBA00048721"/>
    </source>
</evidence>
<comment type="pathway">
    <text evidence="2 10">Cofactor biosynthesis; NAD(+) biosynthesis; deamido-NAD(+) from nicotinate D-ribonucleotide: step 1/1.</text>
</comment>
<comment type="function">
    <text evidence="1 10">Catalyzes the reversible adenylation of nicotinate mononucleotide (NaMN) to nicotinic acid adenine dinucleotide (NaAD).</text>
</comment>
<dbReference type="GO" id="GO:0004515">
    <property type="term" value="F:nicotinate-nucleotide adenylyltransferase activity"/>
    <property type="evidence" value="ECO:0007669"/>
    <property type="project" value="UniProtKB-UniRule"/>
</dbReference>
<dbReference type="CDD" id="cd02165">
    <property type="entry name" value="NMNAT"/>
    <property type="match status" value="1"/>
</dbReference>
<dbReference type="InterPro" id="IPR005248">
    <property type="entry name" value="NadD/NMNAT"/>
</dbReference>
<dbReference type="PANTHER" id="PTHR39321:SF3">
    <property type="entry name" value="PHOSPHOPANTETHEINE ADENYLYLTRANSFERASE"/>
    <property type="match status" value="1"/>
</dbReference>
<protein>
    <recommendedName>
        <fullName evidence="10">Probable nicotinate-nucleotide adenylyltransferase</fullName>
        <ecNumber evidence="10">2.7.7.18</ecNumber>
    </recommendedName>
    <alternativeName>
        <fullName evidence="10">Deamido-NAD(+) diphosphorylase</fullName>
    </alternativeName>
    <alternativeName>
        <fullName evidence="10">Deamido-NAD(+) pyrophosphorylase</fullName>
    </alternativeName>
    <alternativeName>
        <fullName evidence="10">Nicotinate mononucleotide adenylyltransferase</fullName>
        <shortName evidence="10">NaMN adenylyltransferase</shortName>
    </alternativeName>
</protein>
<evidence type="ECO:0000256" key="4">
    <source>
        <dbReference type="ARBA" id="ARBA00022679"/>
    </source>
</evidence>
<evidence type="ECO:0000313" key="13">
    <source>
        <dbReference type="Proteomes" id="UP000885826"/>
    </source>
</evidence>
<sequence length="196" mass="23078">MNRRKKIGVFGGLFDPPHIGHLIIAQSILEEFHFEKIIFIPAGNPPHKRRYSPYKIRFHMTKLAIEDNKKFLISNIEEKITGKTYTVEVIKELKRRINGALYLIIGSDQWAEIKTWKNPDELFKHCRVIVAPRAPYKIKKVRRLSNKLLIAHTPLINISSSDIRKRLKRNRSIQYLVPSKVHQYIKKKRLYQSVDS</sequence>
<dbReference type="GO" id="GO:0009435">
    <property type="term" value="P:NAD+ biosynthetic process"/>
    <property type="evidence" value="ECO:0007669"/>
    <property type="project" value="UniProtKB-UniRule"/>
</dbReference>
<dbReference type="HAMAP" id="MF_00244">
    <property type="entry name" value="NaMN_adenylyltr"/>
    <property type="match status" value="1"/>
</dbReference>